<feature type="transmembrane region" description="Helical" evidence="1">
    <location>
        <begin position="17"/>
        <end position="42"/>
    </location>
</feature>
<feature type="transmembrane region" description="Helical" evidence="1">
    <location>
        <begin position="144"/>
        <end position="164"/>
    </location>
</feature>
<dbReference type="Proteomes" id="UP000193642">
    <property type="component" value="Unassembled WGS sequence"/>
</dbReference>
<sequence>MITWLHIRQDITPQDEAALICFLLLAAVSLTEAVGLASYATFSEYHNLDREVSILKKVCSKFNILLLIMFMTCLIASICAFYSVRLVHNNLMVKIPMSIQTFCAATIELSYMQYSWIRSKKIVEHFHSETFVRVITFTVKVAPLLYYGQVVLFVLAAATGISVMVPINRIWTAVSGVWTITFDIFPLSVFCKFLFRQESDIQVSLSLNETASTNSNQLPSNCVQNLEQNLAIMKKLKSFKTIARHGIWACCFFFSAVVIFALELLLHLDIWVNVFQAIVYILLNFSGLCLLVMKIRLDIGRKHIVKVKQLTAGDCSTAVIAVDDCK</sequence>
<feature type="transmembrane region" description="Helical" evidence="1">
    <location>
        <begin position="242"/>
        <end position="262"/>
    </location>
</feature>
<proteinExistence type="predicted"/>
<keyword evidence="1" id="KW-0472">Membrane</keyword>
<gene>
    <name evidence="2" type="ORF">BCR33DRAFT_764421</name>
</gene>
<feature type="transmembrane region" description="Helical" evidence="1">
    <location>
        <begin position="274"/>
        <end position="293"/>
    </location>
</feature>
<keyword evidence="1" id="KW-1133">Transmembrane helix</keyword>
<accession>A0A1Y2CK74</accession>
<organism evidence="2 3">
    <name type="scientific">Rhizoclosmatium globosum</name>
    <dbReference type="NCBI Taxonomy" id="329046"/>
    <lineage>
        <taxon>Eukaryota</taxon>
        <taxon>Fungi</taxon>
        <taxon>Fungi incertae sedis</taxon>
        <taxon>Chytridiomycota</taxon>
        <taxon>Chytridiomycota incertae sedis</taxon>
        <taxon>Chytridiomycetes</taxon>
        <taxon>Chytridiales</taxon>
        <taxon>Chytriomycetaceae</taxon>
        <taxon>Rhizoclosmatium</taxon>
    </lineage>
</organism>
<feature type="transmembrane region" description="Helical" evidence="1">
    <location>
        <begin position="62"/>
        <end position="83"/>
    </location>
</feature>
<comment type="caution">
    <text evidence="2">The sequence shown here is derived from an EMBL/GenBank/DDBJ whole genome shotgun (WGS) entry which is preliminary data.</text>
</comment>
<protein>
    <submittedName>
        <fullName evidence="2">Uncharacterized protein</fullName>
    </submittedName>
</protein>
<evidence type="ECO:0000313" key="3">
    <source>
        <dbReference type="Proteomes" id="UP000193642"/>
    </source>
</evidence>
<feature type="transmembrane region" description="Helical" evidence="1">
    <location>
        <begin position="170"/>
        <end position="195"/>
    </location>
</feature>
<dbReference type="EMBL" id="MCGO01000014">
    <property type="protein sequence ID" value="ORY47412.1"/>
    <property type="molecule type" value="Genomic_DNA"/>
</dbReference>
<keyword evidence="1" id="KW-0812">Transmembrane</keyword>
<dbReference type="AlphaFoldDB" id="A0A1Y2CK74"/>
<name>A0A1Y2CK74_9FUNG</name>
<evidence type="ECO:0000256" key="1">
    <source>
        <dbReference type="SAM" id="Phobius"/>
    </source>
</evidence>
<keyword evidence="3" id="KW-1185">Reference proteome</keyword>
<reference evidence="2 3" key="1">
    <citation type="submission" date="2016-07" db="EMBL/GenBank/DDBJ databases">
        <title>Pervasive Adenine N6-methylation of Active Genes in Fungi.</title>
        <authorList>
            <consortium name="DOE Joint Genome Institute"/>
            <person name="Mondo S.J."/>
            <person name="Dannebaum R.O."/>
            <person name="Kuo R.C."/>
            <person name="Labutti K."/>
            <person name="Haridas S."/>
            <person name="Kuo A."/>
            <person name="Salamov A."/>
            <person name="Ahrendt S.R."/>
            <person name="Lipzen A."/>
            <person name="Sullivan W."/>
            <person name="Andreopoulos W.B."/>
            <person name="Clum A."/>
            <person name="Lindquist E."/>
            <person name="Daum C."/>
            <person name="Ramamoorthy G.K."/>
            <person name="Gryganskyi A."/>
            <person name="Culley D."/>
            <person name="Magnuson J.K."/>
            <person name="James T.Y."/>
            <person name="O'Malley M.A."/>
            <person name="Stajich J.E."/>
            <person name="Spatafora J.W."/>
            <person name="Visel A."/>
            <person name="Grigoriev I.V."/>
        </authorList>
    </citation>
    <scope>NUCLEOTIDE SEQUENCE [LARGE SCALE GENOMIC DNA]</scope>
    <source>
        <strain evidence="2 3">JEL800</strain>
    </source>
</reference>
<dbReference type="OrthoDB" id="2167210at2759"/>
<evidence type="ECO:0000313" key="2">
    <source>
        <dbReference type="EMBL" id="ORY47412.1"/>
    </source>
</evidence>